<accession>A0A444H6E2</accession>
<organism evidence="1 2">
    <name type="scientific">Flavobacterium cerinum</name>
    <dbReference type="NCBI Taxonomy" id="2502784"/>
    <lineage>
        <taxon>Bacteria</taxon>
        <taxon>Pseudomonadati</taxon>
        <taxon>Bacteroidota</taxon>
        <taxon>Flavobacteriia</taxon>
        <taxon>Flavobacteriales</taxon>
        <taxon>Flavobacteriaceae</taxon>
        <taxon>Flavobacterium</taxon>
    </lineage>
</organism>
<protein>
    <submittedName>
        <fullName evidence="1">Uncharacterized protein</fullName>
    </submittedName>
</protein>
<reference evidence="1 2" key="1">
    <citation type="submission" date="2019-01" db="EMBL/GenBank/DDBJ databases">
        <title>Flavobacterium sp. nov.,isolated from freshwater.</title>
        <authorList>
            <person name="Zhang R."/>
            <person name="Du Z.-J."/>
        </authorList>
    </citation>
    <scope>NUCLEOTIDE SEQUENCE [LARGE SCALE GENOMIC DNA]</scope>
    <source>
        <strain evidence="1 2">1E403</strain>
    </source>
</reference>
<keyword evidence="2" id="KW-1185">Reference proteome</keyword>
<sequence length="194" mass="22220">MTIKESIAAWEAIRPDSTLLLNYLDQGNFFTFEFPDYPKESPAIHAYPGIYEGKLYFFLIPSAYDTQEYSEEINKYTTVCPIRFLLGGEEDRITDIEAKKRINAWKKNYKTWVPVQVASQTGIFMAFSIPSQDFECLDAQVTFGLKVKPEMPGGYEVDLIVTNNMGKQIYYDDFVTSVPPFSASLLPHSFYLLP</sequence>
<gene>
    <name evidence="1" type="ORF">EPI11_12570</name>
</gene>
<evidence type="ECO:0000313" key="1">
    <source>
        <dbReference type="EMBL" id="RWW98757.1"/>
    </source>
</evidence>
<dbReference type="EMBL" id="SBII01000009">
    <property type="protein sequence ID" value="RWW98757.1"/>
    <property type="molecule type" value="Genomic_DNA"/>
</dbReference>
<evidence type="ECO:0000313" key="2">
    <source>
        <dbReference type="Proteomes" id="UP000287527"/>
    </source>
</evidence>
<dbReference type="AlphaFoldDB" id="A0A444H6E2"/>
<dbReference type="Proteomes" id="UP000287527">
    <property type="component" value="Unassembled WGS sequence"/>
</dbReference>
<proteinExistence type="predicted"/>
<dbReference type="OrthoDB" id="1446045at2"/>
<comment type="caution">
    <text evidence="1">The sequence shown here is derived from an EMBL/GenBank/DDBJ whole genome shotgun (WGS) entry which is preliminary data.</text>
</comment>
<name>A0A444H6E2_9FLAO</name>